<evidence type="ECO:0000313" key="3">
    <source>
        <dbReference type="Proteomes" id="UP000246702"/>
    </source>
</evidence>
<dbReference type="Proteomes" id="UP000246702">
    <property type="component" value="Unassembled WGS sequence"/>
</dbReference>
<comment type="similarity">
    <text evidence="1">Belongs to the glycosyltransferase 32 family.</text>
</comment>
<dbReference type="AlphaFoldDB" id="A0A317W196"/>
<accession>A0A317W196</accession>
<dbReference type="SUPFAM" id="SSF53448">
    <property type="entry name" value="Nucleotide-diphospho-sugar transferases"/>
    <property type="match status" value="1"/>
</dbReference>
<dbReference type="STRING" id="1450535.A0A317W196"/>
<proteinExistence type="inferred from homology"/>
<dbReference type="PANTHER" id="PTHR31834:SF9">
    <property type="entry name" value="INITIATION-SPECIFIC ALPHA-1,6-MANNOSYLTRANSFERASE"/>
    <property type="match status" value="1"/>
</dbReference>
<reference evidence="2 3" key="1">
    <citation type="submission" date="2016-12" db="EMBL/GenBank/DDBJ databases">
        <title>The genomes of Aspergillus section Nigri reveals drivers in fungal speciation.</title>
        <authorList>
            <consortium name="DOE Joint Genome Institute"/>
            <person name="Vesth T.C."/>
            <person name="Nybo J."/>
            <person name="Theobald S."/>
            <person name="Brandl J."/>
            <person name="Frisvad J.C."/>
            <person name="Nielsen K.F."/>
            <person name="Lyhne E.K."/>
            <person name="Kogle M.E."/>
            <person name="Kuo A."/>
            <person name="Riley R."/>
            <person name="Clum A."/>
            <person name="Nolan M."/>
            <person name="Lipzen A."/>
            <person name="Salamov A."/>
            <person name="Henrissat B."/>
            <person name="Wiebenga A."/>
            <person name="De Vries R.P."/>
            <person name="Grigoriev I.V."/>
            <person name="Mortensen U.H."/>
            <person name="Andersen M.R."/>
            <person name="Baker S.E."/>
        </authorList>
    </citation>
    <scope>NUCLEOTIDE SEQUENCE [LARGE SCALE GENOMIC DNA]</scope>
    <source>
        <strain evidence="2 3">CBS 115572</strain>
    </source>
</reference>
<dbReference type="GO" id="GO:0000136">
    <property type="term" value="C:mannan polymerase complex"/>
    <property type="evidence" value="ECO:0007669"/>
    <property type="project" value="TreeGrafter"/>
</dbReference>
<dbReference type="Gene3D" id="3.90.550.20">
    <property type="match status" value="1"/>
</dbReference>
<dbReference type="InterPro" id="IPR007577">
    <property type="entry name" value="GlycoTrfase_DXD_sugar-bd_CS"/>
</dbReference>
<evidence type="ECO:0008006" key="4">
    <source>
        <dbReference type="Google" id="ProtNLM"/>
    </source>
</evidence>
<dbReference type="InterPro" id="IPR029044">
    <property type="entry name" value="Nucleotide-diphossugar_trans"/>
</dbReference>
<evidence type="ECO:0000313" key="2">
    <source>
        <dbReference type="EMBL" id="PWY80253.1"/>
    </source>
</evidence>
<sequence length="403" mass="46152">MSPHLFRNLVLGCLSSRRLSVIALIVFIWLLHSQLLGSSINQHNPHADKKPAKHRVEDAPRFLYHSSSGVDLDVEYERYLSDALKEIEQAAGGQDVAEERIWQITKDEKHRGSESALFEEKNSDWEYTLMTDEKAAAFVIDELSTVPEIATVYESYPYDVLRADLLRYLLLWYYGGFYADMDVFPARPIRECSALQRLFPPQGDYPANVSLVVGIELDEPYASSSRMREWHWTRTYGLIQYTMYAPRRFSPLLRQIIVRALAHTRQYQRHHNSLFGYRQEDILRLTGPDVFTDTILDMLSSSLPPTHPLIQRSVDADETIGDLNTEQKRVTWAPFHGLRETVCIEASEAIPEASMGGICVLPVSVWGNGQRHSQAEGFNSPQACINHLFKGSWKKGWKNYIFG</sequence>
<dbReference type="Pfam" id="PF04488">
    <property type="entry name" value="Gly_transf_sug"/>
    <property type="match status" value="1"/>
</dbReference>
<dbReference type="GO" id="GO:0006487">
    <property type="term" value="P:protein N-linked glycosylation"/>
    <property type="evidence" value="ECO:0007669"/>
    <property type="project" value="TreeGrafter"/>
</dbReference>
<name>A0A317W196_9EURO</name>
<protein>
    <recommendedName>
        <fullName evidence="4">Alpha-1,6-mannosyltransferase subunit</fullName>
    </recommendedName>
</protein>
<dbReference type="InterPro" id="IPR039367">
    <property type="entry name" value="Och1-like"/>
</dbReference>
<gene>
    <name evidence="2" type="ORF">BO94DRAFT_537128</name>
</gene>
<dbReference type="PANTHER" id="PTHR31834">
    <property type="entry name" value="INITIATION-SPECIFIC ALPHA-1,6-MANNOSYLTRANSFERASE"/>
    <property type="match status" value="1"/>
</dbReference>
<dbReference type="EMBL" id="MSFK01000022">
    <property type="protein sequence ID" value="PWY80253.1"/>
    <property type="molecule type" value="Genomic_DNA"/>
</dbReference>
<organism evidence="2 3">
    <name type="scientific">Aspergillus sclerotioniger CBS 115572</name>
    <dbReference type="NCBI Taxonomy" id="1450535"/>
    <lineage>
        <taxon>Eukaryota</taxon>
        <taxon>Fungi</taxon>
        <taxon>Dikarya</taxon>
        <taxon>Ascomycota</taxon>
        <taxon>Pezizomycotina</taxon>
        <taxon>Eurotiomycetes</taxon>
        <taxon>Eurotiomycetidae</taxon>
        <taxon>Eurotiales</taxon>
        <taxon>Aspergillaceae</taxon>
        <taxon>Aspergillus</taxon>
        <taxon>Aspergillus subgen. Circumdati</taxon>
    </lineage>
</organism>
<comment type="caution">
    <text evidence="2">The sequence shown here is derived from an EMBL/GenBank/DDBJ whole genome shotgun (WGS) entry which is preliminary data.</text>
</comment>
<dbReference type="RefSeq" id="XP_025465112.1">
    <property type="nucleotide sequence ID" value="XM_025612195.1"/>
</dbReference>
<dbReference type="OrthoDB" id="409543at2759"/>
<keyword evidence="3" id="KW-1185">Reference proteome</keyword>
<dbReference type="GO" id="GO:0000009">
    <property type="term" value="F:alpha-1,6-mannosyltransferase activity"/>
    <property type="evidence" value="ECO:0007669"/>
    <property type="project" value="InterPro"/>
</dbReference>
<dbReference type="GeneID" id="37114338"/>
<evidence type="ECO:0000256" key="1">
    <source>
        <dbReference type="ARBA" id="ARBA00009003"/>
    </source>
</evidence>